<dbReference type="Pfam" id="PF05154">
    <property type="entry name" value="TM2"/>
    <property type="match status" value="1"/>
</dbReference>
<evidence type="ECO:0000256" key="8">
    <source>
        <dbReference type="SAM" id="Phobius"/>
    </source>
</evidence>
<evidence type="ECO:0000256" key="4">
    <source>
        <dbReference type="ARBA" id="ARBA00022729"/>
    </source>
</evidence>
<dbReference type="InterPro" id="IPR050932">
    <property type="entry name" value="TM2D1-3-like"/>
</dbReference>
<evidence type="ECO:0000256" key="5">
    <source>
        <dbReference type="ARBA" id="ARBA00022989"/>
    </source>
</evidence>
<proteinExistence type="inferred from homology"/>
<comment type="subcellular location">
    <subcellularLocation>
        <location evidence="1">Membrane</location>
        <topology evidence="1">Multi-pass membrane protein</topology>
    </subcellularLocation>
</comment>
<dbReference type="GO" id="GO:0016020">
    <property type="term" value="C:membrane"/>
    <property type="evidence" value="ECO:0007669"/>
    <property type="project" value="UniProtKB-SubCell"/>
</dbReference>
<sequence length="167" mass="18528">MWTVILLFTLFTQSTSSYCNITSLYPTQFLCREVVVDNISQSAVNCTSDRIVSVPCYPRRGVICGGVAYDGDTIGFYKNVTCRYVNGTRYHYGVALGLSVFFGFLGLDRFYLGYAAIGLLKFSTMGFFLLGHLVDIILIGLQIVGPADQSDYYIGYWGPVLEGVEIN</sequence>
<feature type="transmembrane region" description="Helical" evidence="8">
    <location>
        <begin position="90"/>
        <end position="107"/>
    </location>
</feature>
<evidence type="ECO:0000256" key="6">
    <source>
        <dbReference type="ARBA" id="ARBA00023136"/>
    </source>
</evidence>
<dbReference type="EMBL" id="JAKMXF010000144">
    <property type="protein sequence ID" value="KAI6656369.1"/>
    <property type="molecule type" value="Genomic_DNA"/>
</dbReference>
<feature type="domain" description="TM2" evidence="10">
    <location>
        <begin position="90"/>
        <end position="137"/>
    </location>
</feature>
<dbReference type="PANTHER" id="PTHR21016:SF1">
    <property type="entry name" value="TM2 DOMAIN-CONTAINING PROTEIN 1"/>
    <property type="match status" value="1"/>
</dbReference>
<reference evidence="11 12" key="1">
    <citation type="journal article" date="2023" name="BMC Biol.">
        <title>The compact genome of the sponge Oopsacas minuta (Hexactinellida) is lacking key metazoan core genes.</title>
        <authorList>
            <person name="Santini S."/>
            <person name="Schenkelaars Q."/>
            <person name="Jourda C."/>
            <person name="Duchesne M."/>
            <person name="Belahbib H."/>
            <person name="Rocher C."/>
            <person name="Selva M."/>
            <person name="Riesgo A."/>
            <person name="Vervoort M."/>
            <person name="Leys S.P."/>
            <person name="Kodjabachian L."/>
            <person name="Le Bivic A."/>
            <person name="Borchiellini C."/>
            <person name="Claverie J.M."/>
            <person name="Renard E."/>
        </authorList>
    </citation>
    <scope>NUCLEOTIDE SEQUENCE [LARGE SCALE GENOMIC DNA]</scope>
    <source>
        <strain evidence="11">SPO-2</strain>
    </source>
</reference>
<evidence type="ECO:0000256" key="1">
    <source>
        <dbReference type="ARBA" id="ARBA00004141"/>
    </source>
</evidence>
<protein>
    <submittedName>
        <fullName evidence="11">TM2 domain-containing protein 1-like</fullName>
    </submittedName>
</protein>
<keyword evidence="3 8" id="KW-0812">Transmembrane</keyword>
<keyword evidence="7" id="KW-0325">Glycoprotein</keyword>
<evidence type="ECO:0000313" key="12">
    <source>
        <dbReference type="Proteomes" id="UP001165289"/>
    </source>
</evidence>
<dbReference type="Proteomes" id="UP001165289">
    <property type="component" value="Unassembled WGS sequence"/>
</dbReference>
<dbReference type="AlphaFoldDB" id="A0AAV7K547"/>
<accession>A0AAV7K547</accession>
<evidence type="ECO:0000256" key="7">
    <source>
        <dbReference type="ARBA" id="ARBA00023180"/>
    </source>
</evidence>
<evidence type="ECO:0000256" key="9">
    <source>
        <dbReference type="SAM" id="SignalP"/>
    </source>
</evidence>
<keyword evidence="5 8" id="KW-1133">Transmembrane helix</keyword>
<gene>
    <name evidence="11" type="ORF">LOD99_1168</name>
</gene>
<name>A0AAV7K547_9METZ</name>
<feature type="chain" id="PRO_5043462473" evidence="9">
    <location>
        <begin position="18"/>
        <end position="167"/>
    </location>
</feature>
<feature type="signal peptide" evidence="9">
    <location>
        <begin position="1"/>
        <end position="17"/>
    </location>
</feature>
<evidence type="ECO:0000259" key="10">
    <source>
        <dbReference type="Pfam" id="PF05154"/>
    </source>
</evidence>
<evidence type="ECO:0000256" key="2">
    <source>
        <dbReference type="ARBA" id="ARBA00008284"/>
    </source>
</evidence>
<feature type="transmembrane region" description="Helical" evidence="8">
    <location>
        <begin position="119"/>
        <end position="144"/>
    </location>
</feature>
<keyword evidence="4 9" id="KW-0732">Signal</keyword>
<evidence type="ECO:0000256" key="3">
    <source>
        <dbReference type="ARBA" id="ARBA00022692"/>
    </source>
</evidence>
<dbReference type="PANTHER" id="PTHR21016">
    <property type="entry name" value="BETA-AMYLOID BINDING PROTEIN-RELATED"/>
    <property type="match status" value="1"/>
</dbReference>
<evidence type="ECO:0000313" key="11">
    <source>
        <dbReference type="EMBL" id="KAI6656369.1"/>
    </source>
</evidence>
<keyword evidence="6 8" id="KW-0472">Membrane</keyword>
<comment type="similarity">
    <text evidence="2">Belongs to the TM2 family.</text>
</comment>
<dbReference type="InterPro" id="IPR007829">
    <property type="entry name" value="TM2"/>
</dbReference>
<keyword evidence="12" id="KW-1185">Reference proteome</keyword>
<organism evidence="11 12">
    <name type="scientific">Oopsacas minuta</name>
    <dbReference type="NCBI Taxonomy" id="111878"/>
    <lineage>
        <taxon>Eukaryota</taxon>
        <taxon>Metazoa</taxon>
        <taxon>Porifera</taxon>
        <taxon>Hexactinellida</taxon>
        <taxon>Hexasterophora</taxon>
        <taxon>Lyssacinosida</taxon>
        <taxon>Leucopsacidae</taxon>
        <taxon>Oopsacas</taxon>
    </lineage>
</organism>
<comment type="caution">
    <text evidence="11">The sequence shown here is derived from an EMBL/GenBank/DDBJ whole genome shotgun (WGS) entry which is preliminary data.</text>
</comment>